<dbReference type="Proteomes" id="UP000298416">
    <property type="component" value="Unassembled WGS sequence"/>
</dbReference>
<dbReference type="AlphaFoldDB" id="A0A8X9A5Z8"/>
<evidence type="ECO:0000313" key="4">
    <source>
        <dbReference type="Proteomes" id="UP000298416"/>
    </source>
</evidence>
<reference evidence="3" key="1">
    <citation type="submission" date="2018-01" db="EMBL/GenBank/DDBJ databases">
        <authorList>
            <person name="Mao J.F."/>
        </authorList>
    </citation>
    <scope>NUCLEOTIDE SEQUENCE</scope>
    <source>
        <strain evidence="3">Huo1</strain>
        <tissue evidence="3">Leaf</tissue>
    </source>
</reference>
<dbReference type="PANTHER" id="PTHR46692:SF1">
    <property type="entry name" value="NUCLEOSIDE HYDROLASE 3-RELATED"/>
    <property type="match status" value="1"/>
</dbReference>
<dbReference type="InterPro" id="IPR036452">
    <property type="entry name" value="Ribo_hydro-like"/>
</dbReference>
<keyword evidence="4" id="KW-1185">Reference proteome</keyword>
<sequence>MWDSFLSGVAASIMLTENNVNGENEFAEMEYMNITFGLRRDGVHSGHVQTGLRDPFRIAKNGKGRCKDGYTAEVTGEGGVRVLVAVLNKKEQSGKFNFTKQFPHYKEVLYRPDLKGRQLGKKVVFDMDMSAGDFLALFYLLKLPVEVVDLKAIIVSPTGWANAATIDVVYDLLHMMGRDDIPVGLGDVFAVNQTDPIFSAIGDCKYIKAIPHGSGGFLDSDTLYGLARDLPRSPRRYTAENSVKFGAPRDTEHPELRQPLTLEIWQSLIESLTPGSKVTILTNGPLTNVAKIILSGEKSTSAIEEILLVGGHIGKNETDKGNVINTPTNKFAELNMFLDPSAAKRVFESGHKITLVSVDLLQDMFLGEILGAVILGGNELFLKTMYIVKNLGVLATGMLSKDGQITIDENSGGLVRVLDSNHVSRRRSRSHTYP</sequence>
<gene>
    <name evidence="3" type="ORF">SASPL_112333</name>
</gene>
<feature type="domain" description="Inosine/uridine-preferring nucleoside hydrolase" evidence="2">
    <location>
        <begin position="123"/>
        <end position="363"/>
    </location>
</feature>
<organism evidence="3">
    <name type="scientific">Salvia splendens</name>
    <name type="common">Scarlet sage</name>
    <dbReference type="NCBI Taxonomy" id="180675"/>
    <lineage>
        <taxon>Eukaryota</taxon>
        <taxon>Viridiplantae</taxon>
        <taxon>Streptophyta</taxon>
        <taxon>Embryophyta</taxon>
        <taxon>Tracheophyta</taxon>
        <taxon>Spermatophyta</taxon>
        <taxon>Magnoliopsida</taxon>
        <taxon>eudicotyledons</taxon>
        <taxon>Gunneridae</taxon>
        <taxon>Pentapetalae</taxon>
        <taxon>asterids</taxon>
        <taxon>lamiids</taxon>
        <taxon>Lamiales</taxon>
        <taxon>Lamiaceae</taxon>
        <taxon>Nepetoideae</taxon>
        <taxon>Mentheae</taxon>
        <taxon>Salviinae</taxon>
        <taxon>Salvia</taxon>
        <taxon>Salvia subgen. Calosphace</taxon>
        <taxon>core Calosphace</taxon>
    </lineage>
</organism>
<dbReference type="InterPro" id="IPR001910">
    <property type="entry name" value="Inosine/uridine_hydrolase_dom"/>
</dbReference>
<evidence type="ECO:0000259" key="2">
    <source>
        <dbReference type="Pfam" id="PF01156"/>
    </source>
</evidence>
<dbReference type="Gene3D" id="3.90.245.10">
    <property type="entry name" value="Ribonucleoside hydrolase-like"/>
    <property type="match status" value="1"/>
</dbReference>
<dbReference type="SUPFAM" id="SSF53590">
    <property type="entry name" value="Nucleoside hydrolase"/>
    <property type="match status" value="1"/>
</dbReference>
<dbReference type="GO" id="GO:0016799">
    <property type="term" value="F:hydrolase activity, hydrolyzing N-glycosyl compounds"/>
    <property type="evidence" value="ECO:0007669"/>
    <property type="project" value="InterPro"/>
</dbReference>
<dbReference type="EMBL" id="PNBA02000004">
    <property type="protein sequence ID" value="KAG6428084.1"/>
    <property type="molecule type" value="Genomic_DNA"/>
</dbReference>
<dbReference type="Pfam" id="PF01156">
    <property type="entry name" value="IU_nuc_hydro"/>
    <property type="match status" value="1"/>
</dbReference>
<name>A0A8X9A5Z8_SALSN</name>
<proteinExistence type="inferred from homology"/>
<reference evidence="3" key="2">
    <citation type="submission" date="2020-08" db="EMBL/GenBank/DDBJ databases">
        <title>Plant Genome Project.</title>
        <authorList>
            <person name="Zhang R.-G."/>
        </authorList>
    </citation>
    <scope>NUCLEOTIDE SEQUENCE</scope>
    <source>
        <strain evidence="3">Huo1</strain>
        <tissue evidence="3">Leaf</tissue>
    </source>
</reference>
<evidence type="ECO:0000256" key="1">
    <source>
        <dbReference type="ARBA" id="ARBA00009176"/>
    </source>
</evidence>
<protein>
    <recommendedName>
        <fullName evidence="2">Inosine/uridine-preferring nucleoside hydrolase domain-containing protein</fullName>
    </recommendedName>
</protein>
<evidence type="ECO:0000313" key="3">
    <source>
        <dbReference type="EMBL" id="KAG6428084.1"/>
    </source>
</evidence>
<dbReference type="PANTHER" id="PTHR46692">
    <property type="entry name" value="INOSINE-URIDINE PREFERRING NUCLEOSIDE HYDROLASE FAMILY PROTEIN"/>
    <property type="match status" value="1"/>
</dbReference>
<comment type="similarity">
    <text evidence="1">Belongs to the IUNH family.</text>
</comment>
<accession>A0A8X9A5Z8</accession>
<comment type="caution">
    <text evidence="3">The sequence shown here is derived from an EMBL/GenBank/DDBJ whole genome shotgun (WGS) entry which is preliminary data.</text>
</comment>